<dbReference type="InterPro" id="IPR051419">
    <property type="entry name" value="Lys/N-term_MeTrsfase_sf"/>
</dbReference>
<dbReference type="Gene3D" id="3.40.50.150">
    <property type="entry name" value="Vaccinia Virus protein VP39"/>
    <property type="match status" value="1"/>
</dbReference>
<dbReference type="CDD" id="cd02440">
    <property type="entry name" value="AdoMet_MTases"/>
    <property type="match status" value="1"/>
</dbReference>
<proteinExistence type="inferred from homology"/>
<gene>
    <name evidence="5" type="ORF">BASA50_005779</name>
</gene>
<comment type="similarity">
    <text evidence="1">Belongs to the methyltransferase superfamily.</text>
</comment>
<dbReference type="Proteomes" id="UP001648503">
    <property type="component" value="Unassembled WGS sequence"/>
</dbReference>
<dbReference type="EMBL" id="JAFCIX010000301">
    <property type="protein sequence ID" value="KAH6595479.1"/>
    <property type="molecule type" value="Genomic_DNA"/>
</dbReference>
<evidence type="ECO:0000259" key="4">
    <source>
        <dbReference type="Pfam" id="PF13847"/>
    </source>
</evidence>
<dbReference type="PANTHER" id="PTHR12176:SF80">
    <property type="entry name" value="EEF1A LYSINE METHYLTRANSFERASE 4"/>
    <property type="match status" value="1"/>
</dbReference>
<dbReference type="Pfam" id="PF13847">
    <property type="entry name" value="Methyltransf_31"/>
    <property type="match status" value="1"/>
</dbReference>
<evidence type="ECO:0000313" key="6">
    <source>
        <dbReference type="Proteomes" id="UP001648503"/>
    </source>
</evidence>
<evidence type="ECO:0000256" key="2">
    <source>
        <dbReference type="ARBA" id="ARBA00022603"/>
    </source>
</evidence>
<keyword evidence="3" id="KW-0808">Transferase</keyword>
<protein>
    <recommendedName>
        <fullName evidence="4">Methyltransferase domain-containing protein</fullName>
    </recommendedName>
</protein>
<evidence type="ECO:0000313" key="5">
    <source>
        <dbReference type="EMBL" id="KAH6595479.1"/>
    </source>
</evidence>
<dbReference type="InterPro" id="IPR025714">
    <property type="entry name" value="Methyltranfer_dom"/>
</dbReference>
<dbReference type="SUPFAM" id="SSF53335">
    <property type="entry name" value="S-adenosyl-L-methionine-dependent methyltransferases"/>
    <property type="match status" value="1"/>
</dbReference>
<evidence type="ECO:0000256" key="1">
    <source>
        <dbReference type="ARBA" id="ARBA00008361"/>
    </source>
</evidence>
<accession>A0ABQ8FC56</accession>
<keyword evidence="2" id="KW-0489">Methyltransferase</keyword>
<evidence type="ECO:0000256" key="3">
    <source>
        <dbReference type="ARBA" id="ARBA00022679"/>
    </source>
</evidence>
<organism evidence="5 6">
    <name type="scientific">Batrachochytrium salamandrivorans</name>
    <dbReference type="NCBI Taxonomy" id="1357716"/>
    <lineage>
        <taxon>Eukaryota</taxon>
        <taxon>Fungi</taxon>
        <taxon>Fungi incertae sedis</taxon>
        <taxon>Chytridiomycota</taxon>
        <taxon>Chytridiomycota incertae sedis</taxon>
        <taxon>Chytridiomycetes</taxon>
        <taxon>Rhizophydiales</taxon>
        <taxon>Rhizophydiales incertae sedis</taxon>
        <taxon>Batrachochytrium</taxon>
    </lineage>
</organism>
<dbReference type="InterPro" id="IPR029063">
    <property type="entry name" value="SAM-dependent_MTases_sf"/>
</dbReference>
<keyword evidence="6" id="KW-1185">Reference proteome</keyword>
<reference evidence="5 6" key="1">
    <citation type="submission" date="2021-02" db="EMBL/GenBank/DDBJ databases">
        <title>Variation within the Batrachochytrium salamandrivorans European outbreak.</title>
        <authorList>
            <person name="Kelly M."/>
            <person name="Pasmans F."/>
            <person name="Shea T.P."/>
            <person name="Munoz J.F."/>
            <person name="Carranza S."/>
            <person name="Cuomo C.A."/>
            <person name="Martel A."/>
        </authorList>
    </citation>
    <scope>NUCLEOTIDE SEQUENCE [LARGE SCALE GENOMIC DNA]</scope>
    <source>
        <strain evidence="5 6">AMFP18/2</strain>
    </source>
</reference>
<sequence length="209" mass="23853">MEVLPENNQLYGEQDYWESRYVSENESTTFDWFKGFDDLHDTFTLVLDNKSGSILHLGCGNSSLGEDMHHAGWTQIVNVDYSPAVIETMARRCDGLAGLTWQIADIFLLDELYPAGYFDYAIDKGTLDALLTVKHDPWNPPKDLCSKIFRYIEQVSKVLKKGGKFLHITFAQPHFRRSFLEIPDFKVSTLTLVGKGGGFEYFAYVCEKL</sequence>
<comment type="caution">
    <text evidence="5">The sequence shown here is derived from an EMBL/GenBank/DDBJ whole genome shotgun (WGS) entry which is preliminary data.</text>
</comment>
<feature type="domain" description="Methyltransferase" evidence="4">
    <location>
        <begin position="49"/>
        <end position="171"/>
    </location>
</feature>
<dbReference type="PANTHER" id="PTHR12176">
    <property type="entry name" value="SAM-DEPENDENT METHYLTRANSFERASE SUPERFAMILY PROTEIN"/>
    <property type="match status" value="1"/>
</dbReference>
<name>A0ABQ8FC56_9FUNG</name>